<dbReference type="AlphaFoldDB" id="A0A0E9UYY9"/>
<evidence type="ECO:0000313" key="1">
    <source>
        <dbReference type="EMBL" id="JAH70956.1"/>
    </source>
</evidence>
<reference evidence="1" key="1">
    <citation type="submission" date="2014-11" db="EMBL/GenBank/DDBJ databases">
        <authorList>
            <person name="Amaro Gonzalez C."/>
        </authorList>
    </citation>
    <scope>NUCLEOTIDE SEQUENCE</scope>
</reference>
<accession>A0A0E9UYY9</accession>
<proteinExistence type="predicted"/>
<reference evidence="1" key="2">
    <citation type="journal article" date="2015" name="Fish Shellfish Immunol.">
        <title>Early steps in the European eel (Anguilla anguilla)-Vibrio vulnificus interaction in the gills: Role of the RtxA13 toxin.</title>
        <authorList>
            <person name="Callol A."/>
            <person name="Pajuelo D."/>
            <person name="Ebbesson L."/>
            <person name="Teles M."/>
            <person name="MacKenzie S."/>
            <person name="Amaro C."/>
        </authorList>
    </citation>
    <scope>NUCLEOTIDE SEQUENCE</scope>
</reference>
<protein>
    <submittedName>
        <fullName evidence="1">Uncharacterized protein</fullName>
    </submittedName>
</protein>
<dbReference type="InterPro" id="IPR036496">
    <property type="entry name" value="CathepsinC_exc_dom_sf"/>
</dbReference>
<organism evidence="1">
    <name type="scientific">Anguilla anguilla</name>
    <name type="common">European freshwater eel</name>
    <name type="synonym">Muraena anguilla</name>
    <dbReference type="NCBI Taxonomy" id="7936"/>
    <lineage>
        <taxon>Eukaryota</taxon>
        <taxon>Metazoa</taxon>
        <taxon>Chordata</taxon>
        <taxon>Craniata</taxon>
        <taxon>Vertebrata</taxon>
        <taxon>Euteleostomi</taxon>
        <taxon>Actinopterygii</taxon>
        <taxon>Neopterygii</taxon>
        <taxon>Teleostei</taxon>
        <taxon>Anguilliformes</taxon>
        <taxon>Anguillidae</taxon>
        <taxon>Anguilla</taxon>
    </lineage>
</organism>
<dbReference type="EMBL" id="GBXM01037621">
    <property type="protein sequence ID" value="JAH70956.1"/>
    <property type="molecule type" value="Transcribed_RNA"/>
</dbReference>
<dbReference type="SUPFAM" id="SSF75001">
    <property type="entry name" value="Dipeptidyl peptidase I (cathepsin C), exclusion domain"/>
    <property type="match status" value="1"/>
</dbReference>
<name>A0A0E9UYY9_ANGAN</name>
<sequence>MFGVERALCDTPANCTYEDLVGTWIFQVFRRWA</sequence>